<dbReference type="InterPro" id="IPR036928">
    <property type="entry name" value="AS_sf"/>
</dbReference>
<dbReference type="SUPFAM" id="SSF75304">
    <property type="entry name" value="Amidase signature (AS) enzymes"/>
    <property type="match status" value="1"/>
</dbReference>
<dbReference type="EMBL" id="RCHS01002737">
    <property type="protein sequence ID" value="RMX46025.1"/>
    <property type="molecule type" value="Genomic_DNA"/>
</dbReference>
<dbReference type="InterPro" id="IPR023631">
    <property type="entry name" value="Amidase_dom"/>
</dbReference>
<keyword evidence="3" id="KW-1185">Reference proteome</keyword>
<dbReference type="PANTHER" id="PTHR11895">
    <property type="entry name" value="TRANSAMIDASE"/>
    <property type="match status" value="1"/>
</dbReference>
<dbReference type="GO" id="GO:0003824">
    <property type="term" value="F:catalytic activity"/>
    <property type="evidence" value="ECO:0007669"/>
    <property type="project" value="InterPro"/>
</dbReference>
<dbReference type="STRING" id="46731.A0A3M6TXA3"/>
<dbReference type="PANTHER" id="PTHR11895:SF67">
    <property type="entry name" value="AMIDASE DOMAIN-CONTAINING PROTEIN"/>
    <property type="match status" value="1"/>
</dbReference>
<evidence type="ECO:0000313" key="2">
    <source>
        <dbReference type="EMBL" id="RMX46025.1"/>
    </source>
</evidence>
<evidence type="ECO:0000313" key="3">
    <source>
        <dbReference type="Proteomes" id="UP000275408"/>
    </source>
</evidence>
<dbReference type="Proteomes" id="UP000275408">
    <property type="component" value="Unassembled WGS sequence"/>
</dbReference>
<evidence type="ECO:0000259" key="1">
    <source>
        <dbReference type="Pfam" id="PF01425"/>
    </source>
</evidence>
<dbReference type="AlphaFoldDB" id="A0A3M6TXA3"/>
<dbReference type="OrthoDB" id="421993at2759"/>
<organism evidence="2 3">
    <name type="scientific">Pocillopora damicornis</name>
    <name type="common">Cauliflower coral</name>
    <name type="synonym">Millepora damicornis</name>
    <dbReference type="NCBI Taxonomy" id="46731"/>
    <lineage>
        <taxon>Eukaryota</taxon>
        <taxon>Metazoa</taxon>
        <taxon>Cnidaria</taxon>
        <taxon>Anthozoa</taxon>
        <taxon>Hexacorallia</taxon>
        <taxon>Scleractinia</taxon>
        <taxon>Astrocoeniina</taxon>
        <taxon>Pocilloporidae</taxon>
        <taxon>Pocillopora</taxon>
    </lineage>
</organism>
<sequence>MKVPRIPDDALEYGEGNLMTTTQMMRYMGIGNFTGVPGMTLPVGYDDQGLPIALQIMSSWWNEHTMLRVAHAAEGFVTKKKPQVYYSLLE</sequence>
<dbReference type="InterPro" id="IPR000120">
    <property type="entry name" value="Amidase"/>
</dbReference>
<protein>
    <recommendedName>
        <fullName evidence="1">Amidase domain-containing protein</fullName>
    </recommendedName>
</protein>
<accession>A0A3M6TXA3</accession>
<reference evidence="2 3" key="1">
    <citation type="journal article" date="2018" name="Sci. Rep.">
        <title>Comparative analysis of the Pocillopora damicornis genome highlights role of immune system in coral evolution.</title>
        <authorList>
            <person name="Cunning R."/>
            <person name="Bay R.A."/>
            <person name="Gillette P."/>
            <person name="Baker A.C."/>
            <person name="Traylor-Knowles N."/>
        </authorList>
    </citation>
    <scope>NUCLEOTIDE SEQUENCE [LARGE SCALE GENOMIC DNA]</scope>
    <source>
        <strain evidence="2">RSMAS</strain>
        <tissue evidence="2">Whole animal</tissue>
    </source>
</reference>
<name>A0A3M6TXA3_POCDA</name>
<dbReference type="Gene3D" id="3.90.1300.10">
    <property type="entry name" value="Amidase signature (AS) domain"/>
    <property type="match status" value="1"/>
</dbReference>
<comment type="caution">
    <text evidence="2">The sequence shown here is derived from an EMBL/GenBank/DDBJ whole genome shotgun (WGS) entry which is preliminary data.</text>
</comment>
<dbReference type="Pfam" id="PF01425">
    <property type="entry name" value="Amidase"/>
    <property type="match status" value="1"/>
</dbReference>
<feature type="domain" description="Amidase" evidence="1">
    <location>
        <begin position="22"/>
        <end position="67"/>
    </location>
</feature>
<gene>
    <name evidence="2" type="ORF">pdam_00002074</name>
</gene>
<proteinExistence type="predicted"/>